<accession>A0A1N7I4Z0</accession>
<sequence length="87" mass="10012">MDYFKDFFKKIEDLIDGKLNQFECKLAEMYKPEGKEIMTRVETAEYFGVSLGTLNNWSKSGILVPIDFGGRVYYTRNEIQAKLGLAS</sequence>
<dbReference type="SUPFAM" id="SSF46955">
    <property type="entry name" value="Putative DNA-binding domain"/>
    <property type="match status" value="1"/>
</dbReference>
<evidence type="ECO:0000313" key="4">
    <source>
        <dbReference type="Proteomes" id="UP000186106"/>
    </source>
</evidence>
<dbReference type="EMBL" id="CP033926">
    <property type="protein sequence ID" value="AZA99971.1"/>
    <property type="molecule type" value="Genomic_DNA"/>
</dbReference>
<dbReference type="AlphaFoldDB" id="A0A1N7I4Z0"/>
<reference evidence="2 5" key="2">
    <citation type="submission" date="2018-11" db="EMBL/GenBank/DDBJ databases">
        <title>Proposal to divide the Flavobacteriaceae and reorganize its genera based on Amino Acid Identity values calculated from whole genome sequences.</title>
        <authorList>
            <person name="Nicholson A.C."/>
            <person name="Gulvik C.A."/>
            <person name="Whitney A.M."/>
            <person name="Humrighouse B.W."/>
            <person name="Bell M."/>
            <person name="Holmes B."/>
            <person name="Steigerwalt A.G."/>
            <person name="Villarma A."/>
            <person name="Sheth M."/>
            <person name="Batra D."/>
            <person name="Pryor J."/>
            <person name="Bernardet J.-F."/>
            <person name="Hugo C."/>
            <person name="Kampfer P."/>
            <person name="Newman J."/>
            <person name="McQuiston J.R."/>
        </authorList>
    </citation>
    <scope>NUCLEOTIDE SEQUENCE [LARGE SCALE GENOMIC DNA]</scope>
    <source>
        <strain evidence="2 5">DSM 16927</strain>
    </source>
</reference>
<dbReference type="Pfam" id="PF12728">
    <property type="entry name" value="HTH_17"/>
    <property type="match status" value="1"/>
</dbReference>
<dbReference type="Proteomes" id="UP000186106">
    <property type="component" value="Unassembled WGS sequence"/>
</dbReference>
<dbReference type="OrthoDB" id="1097811at2"/>
<dbReference type="RefSeq" id="WP_076352728.1">
    <property type="nucleotide sequence ID" value="NZ_CP033926.1"/>
</dbReference>
<evidence type="ECO:0000313" key="5">
    <source>
        <dbReference type="Proteomes" id="UP000279541"/>
    </source>
</evidence>
<dbReference type="InterPro" id="IPR009061">
    <property type="entry name" value="DNA-bd_dom_put_sf"/>
</dbReference>
<keyword evidence="2" id="KW-0238">DNA-binding</keyword>
<evidence type="ECO:0000313" key="2">
    <source>
        <dbReference type="EMBL" id="AZA99971.1"/>
    </source>
</evidence>
<name>A0A1N7I4Z0_9FLAO</name>
<evidence type="ECO:0000259" key="1">
    <source>
        <dbReference type="Pfam" id="PF12728"/>
    </source>
</evidence>
<reference evidence="3 4" key="1">
    <citation type="submission" date="2017-01" db="EMBL/GenBank/DDBJ databases">
        <authorList>
            <person name="Mah S.A."/>
            <person name="Swanson W.J."/>
            <person name="Moy G.W."/>
            <person name="Vacquier V.D."/>
        </authorList>
    </citation>
    <scope>NUCLEOTIDE SEQUENCE [LARGE SCALE GENOMIC DNA]</scope>
    <source>
        <strain evidence="3 4">DSM 16927</strain>
    </source>
</reference>
<dbReference type="GO" id="GO:0003677">
    <property type="term" value="F:DNA binding"/>
    <property type="evidence" value="ECO:0007669"/>
    <property type="project" value="UniProtKB-KW"/>
</dbReference>
<keyword evidence="5" id="KW-1185">Reference proteome</keyword>
<gene>
    <name evidence="2" type="ORF">EG359_10205</name>
    <name evidence="3" type="ORF">SAMN05421768_102688</name>
</gene>
<dbReference type="EMBL" id="FTNZ01000002">
    <property type="protein sequence ID" value="SIS32102.1"/>
    <property type="molecule type" value="Genomic_DNA"/>
</dbReference>
<dbReference type="STRING" id="112234.SAMN05421768_102688"/>
<organism evidence="3 4">
    <name type="scientific">Chryseobacterium joostei</name>
    <dbReference type="NCBI Taxonomy" id="112234"/>
    <lineage>
        <taxon>Bacteria</taxon>
        <taxon>Pseudomonadati</taxon>
        <taxon>Bacteroidota</taxon>
        <taxon>Flavobacteriia</taxon>
        <taxon>Flavobacteriales</taxon>
        <taxon>Weeksellaceae</taxon>
        <taxon>Chryseobacterium group</taxon>
        <taxon>Chryseobacterium</taxon>
    </lineage>
</organism>
<protein>
    <submittedName>
        <fullName evidence="2">DNA-binding protein</fullName>
    </submittedName>
    <submittedName>
        <fullName evidence="3">Helix-turn-helix domain-containing protein</fullName>
    </submittedName>
</protein>
<dbReference type="Proteomes" id="UP000279541">
    <property type="component" value="Chromosome"/>
</dbReference>
<feature type="domain" description="Helix-turn-helix" evidence="1">
    <location>
        <begin position="39"/>
        <end position="81"/>
    </location>
</feature>
<proteinExistence type="predicted"/>
<dbReference type="KEGG" id="cjt:EG359_10205"/>
<dbReference type="InterPro" id="IPR041657">
    <property type="entry name" value="HTH_17"/>
</dbReference>
<evidence type="ECO:0000313" key="3">
    <source>
        <dbReference type="EMBL" id="SIS32102.1"/>
    </source>
</evidence>